<evidence type="ECO:0000256" key="1">
    <source>
        <dbReference type="ARBA" id="ARBA00004141"/>
    </source>
</evidence>
<evidence type="ECO:0000256" key="2">
    <source>
        <dbReference type="ARBA" id="ARBA00022692"/>
    </source>
</evidence>
<dbReference type="InterPro" id="IPR052337">
    <property type="entry name" value="SAT4-like"/>
</dbReference>
<feature type="transmembrane region" description="Helical" evidence="7">
    <location>
        <begin position="109"/>
        <end position="131"/>
    </location>
</feature>
<keyword evidence="2 7" id="KW-0812">Transmembrane</keyword>
<name>A0A9W8N8Q7_9PEZI</name>
<evidence type="ECO:0000313" key="9">
    <source>
        <dbReference type="EMBL" id="KAJ3562769.1"/>
    </source>
</evidence>
<dbReference type="EMBL" id="JANPWZ010001856">
    <property type="protein sequence ID" value="KAJ3562769.1"/>
    <property type="molecule type" value="Genomic_DNA"/>
</dbReference>
<feature type="domain" description="Rhodopsin" evidence="8">
    <location>
        <begin position="42"/>
        <end position="278"/>
    </location>
</feature>
<evidence type="ECO:0000256" key="3">
    <source>
        <dbReference type="ARBA" id="ARBA00022989"/>
    </source>
</evidence>
<comment type="subcellular location">
    <subcellularLocation>
        <location evidence="1">Membrane</location>
        <topology evidence="1">Multi-pass membrane protein</topology>
    </subcellularLocation>
</comment>
<feature type="transmembrane region" description="Helical" evidence="7">
    <location>
        <begin position="138"/>
        <end position="158"/>
    </location>
</feature>
<keyword evidence="10" id="KW-1185">Reference proteome</keyword>
<evidence type="ECO:0000256" key="6">
    <source>
        <dbReference type="SAM" id="MobiDB-lite"/>
    </source>
</evidence>
<dbReference type="PANTHER" id="PTHR33048:SF47">
    <property type="entry name" value="INTEGRAL MEMBRANE PROTEIN-RELATED"/>
    <property type="match status" value="1"/>
</dbReference>
<keyword evidence="3 7" id="KW-1133">Transmembrane helix</keyword>
<protein>
    <recommendedName>
        <fullName evidence="8">Rhodopsin domain-containing protein</fullName>
    </recommendedName>
</protein>
<dbReference type="PANTHER" id="PTHR33048">
    <property type="entry name" value="PTH11-LIKE INTEGRAL MEMBRANE PROTEIN (AFU_ORTHOLOGUE AFUA_5G11245)"/>
    <property type="match status" value="1"/>
</dbReference>
<dbReference type="InterPro" id="IPR049326">
    <property type="entry name" value="Rhodopsin_dom_fungi"/>
</dbReference>
<evidence type="ECO:0000256" key="7">
    <source>
        <dbReference type="SAM" id="Phobius"/>
    </source>
</evidence>
<comment type="similarity">
    <text evidence="5">Belongs to the SAT4 family.</text>
</comment>
<organism evidence="9 10">
    <name type="scientific">Xylaria arbuscula</name>
    <dbReference type="NCBI Taxonomy" id="114810"/>
    <lineage>
        <taxon>Eukaryota</taxon>
        <taxon>Fungi</taxon>
        <taxon>Dikarya</taxon>
        <taxon>Ascomycota</taxon>
        <taxon>Pezizomycotina</taxon>
        <taxon>Sordariomycetes</taxon>
        <taxon>Xylariomycetidae</taxon>
        <taxon>Xylariales</taxon>
        <taxon>Xylariaceae</taxon>
        <taxon>Xylaria</taxon>
    </lineage>
</organism>
<evidence type="ECO:0000259" key="8">
    <source>
        <dbReference type="Pfam" id="PF20684"/>
    </source>
</evidence>
<dbReference type="VEuPathDB" id="FungiDB:F4678DRAFT_206731"/>
<accession>A0A9W8N8Q7</accession>
<dbReference type="AlphaFoldDB" id="A0A9W8N8Q7"/>
<feature type="transmembrane region" description="Helical" evidence="7">
    <location>
        <begin position="193"/>
        <end position="217"/>
    </location>
</feature>
<dbReference type="Pfam" id="PF20684">
    <property type="entry name" value="Fung_rhodopsin"/>
    <property type="match status" value="1"/>
</dbReference>
<feature type="transmembrane region" description="Helical" evidence="7">
    <location>
        <begin position="27"/>
        <end position="45"/>
    </location>
</feature>
<comment type="caution">
    <text evidence="9">The sequence shown here is derived from an EMBL/GenBank/DDBJ whole genome shotgun (WGS) entry which is preliminary data.</text>
</comment>
<dbReference type="GO" id="GO:0016020">
    <property type="term" value="C:membrane"/>
    <property type="evidence" value="ECO:0007669"/>
    <property type="project" value="UniProtKB-SubCell"/>
</dbReference>
<reference evidence="9" key="1">
    <citation type="submission" date="2022-07" db="EMBL/GenBank/DDBJ databases">
        <title>Genome Sequence of Xylaria arbuscula.</title>
        <authorList>
            <person name="Buettner E."/>
        </authorList>
    </citation>
    <scope>NUCLEOTIDE SEQUENCE</scope>
    <source>
        <strain evidence="9">VT107</strain>
    </source>
</reference>
<keyword evidence="4 7" id="KW-0472">Membrane</keyword>
<proteinExistence type="inferred from homology"/>
<sequence length="393" mass="43680">MDAPASDANAVLSSAGDVVSQSAFNGIAWGGFALCTLALSGRLYIRFAVFRKLFFEDFFMILAWALMGACAAICQVYIENIYLIEAVGNGTAIPPPTFLTDFVQGLHAVLINNILTFTGIFLIKFNFLFFFKRIGSHVTAYLVIWWIFTLITLGVYAVELGILSYECTVSDLETLTGYCTSTAAIRKEYTVTIISVVLDAGTDLLILCFPFIILWRVRLPRRKLAILLALFSLNGFILAVTIVRGSIFGGVYKSFDKALEDRQSQSITWVWFWLTVEFIVEATDQLVPPLAGFIVACATSFRSLFSQSDKKTLRASQAANRRAHSDTYKNSGSDESDGKQSKKRQFYDSLLDTFESLEGSTRVDYELSEELAPIHSGGLGLDFMQGDHWVRNA</sequence>
<evidence type="ECO:0000256" key="5">
    <source>
        <dbReference type="ARBA" id="ARBA00038359"/>
    </source>
</evidence>
<feature type="transmembrane region" description="Helical" evidence="7">
    <location>
        <begin position="286"/>
        <end position="305"/>
    </location>
</feature>
<evidence type="ECO:0000313" key="10">
    <source>
        <dbReference type="Proteomes" id="UP001148614"/>
    </source>
</evidence>
<gene>
    <name evidence="9" type="ORF">NPX13_g8440</name>
</gene>
<dbReference type="Proteomes" id="UP001148614">
    <property type="component" value="Unassembled WGS sequence"/>
</dbReference>
<feature type="region of interest" description="Disordered" evidence="6">
    <location>
        <begin position="315"/>
        <end position="342"/>
    </location>
</feature>
<feature type="transmembrane region" description="Helical" evidence="7">
    <location>
        <begin position="224"/>
        <end position="247"/>
    </location>
</feature>
<feature type="transmembrane region" description="Helical" evidence="7">
    <location>
        <begin position="57"/>
        <end position="78"/>
    </location>
</feature>
<evidence type="ECO:0000256" key="4">
    <source>
        <dbReference type="ARBA" id="ARBA00023136"/>
    </source>
</evidence>